<dbReference type="Proteomes" id="UP001164746">
    <property type="component" value="Chromosome 10"/>
</dbReference>
<dbReference type="InterPro" id="IPR012340">
    <property type="entry name" value="NA-bd_OB-fold"/>
</dbReference>
<reference evidence="1" key="1">
    <citation type="submission" date="2022-11" db="EMBL/GenBank/DDBJ databases">
        <title>Centuries of genome instability and evolution in soft-shell clam transmissible cancer (bioRxiv).</title>
        <authorList>
            <person name="Hart S.F.M."/>
            <person name="Yonemitsu M.A."/>
            <person name="Giersch R.M."/>
            <person name="Beal B.F."/>
            <person name="Arriagada G."/>
            <person name="Davis B.W."/>
            <person name="Ostrander E.A."/>
            <person name="Goff S.P."/>
            <person name="Metzger M.J."/>
        </authorList>
    </citation>
    <scope>NUCLEOTIDE SEQUENCE</scope>
    <source>
        <strain evidence="1">MELC-2E11</strain>
        <tissue evidence="1">Siphon/mantle</tissue>
    </source>
</reference>
<dbReference type="SUPFAM" id="SSF50249">
    <property type="entry name" value="Nucleic acid-binding proteins"/>
    <property type="match status" value="1"/>
</dbReference>
<gene>
    <name evidence="1" type="ORF">MAR_030434</name>
</gene>
<dbReference type="EMBL" id="CP111021">
    <property type="protein sequence ID" value="WAR15840.1"/>
    <property type="molecule type" value="Genomic_DNA"/>
</dbReference>
<protein>
    <submittedName>
        <fullName evidence="1">Uncharacterized protein</fullName>
    </submittedName>
</protein>
<evidence type="ECO:0000313" key="2">
    <source>
        <dbReference type="Proteomes" id="UP001164746"/>
    </source>
</evidence>
<organism evidence="1 2">
    <name type="scientific">Mya arenaria</name>
    <name type="common">Soft-shell clam</name>
    <dbReference type="NCBI Taxonomy" id="6604"/>
    <lineage>
        <taxon>Eukaryota</taxon>
        <taxon>Metazoa</taxon>
        <taxon>Spiralia</taxon>
        <taxon>Lophotrochozoa</taxon>
        <taxon>Mollusca</taxon>
        <taxon>Bivalvia</taxon>
        <taxon>Autobranchia</taxon>
        <taxon>Heteroconchia</taxon>
        <taxon>Euheterodonta</taxon>
        <taxon>Imparidentia</taxon>
        <taxon>Neoheterodontei</taxon>
        <taxon>Myida</taxon>
        <taxon>Myoidea</taxon>
        <taxon>Myidae</taxon>
        <taxon>Mya</taxon>
    </lineage>
</organism>
<accession>A0ABY7F0Y3</accession>
<sequence length="221" mass="24993">METLDSVPIRAHAPMCDWKKDTTHDMTLEKRHDMRHNTIRGMSCLFPTVTGIKSTTNGSIACHLTVSLLELNSSKVRRLLKDKDTGAMAELKSKGVKTATEKAKVDTIKRALAKSDSNINLAVKVIKREAIEEYINGNDEPRSYFPCVVADKTGFVWLRIYKDPERTDFKPEAYLILRDTGAMAEYKTKDVETATYMKDRKTGTMAEVKEEDTYTMKVSSD</sequence>
<keyword evidence="2" id="KW-1185">Reference proteome</keyword>
<proteinExistence type="predicted"/>
<name>A0ABY7F0Y3_MYAAR</name>
<evidence type="ECO:0000313" key="1">
    <source>
        <dbReference type="EMBL" id="WAR15840.1"/>
    </source>
</evidence>